<feature type="active site" description="Proton donor; for catalytic activity" evidence="9">
    <location>
        <position position="90"/>
    </location>
</feature>
<protein>
    <recommendedName>
        <fullName evidence="9">S-adenosylmethionine decarboxylase proenzyme</fullName>
        <shortName evidence="9">AdoMetDC</shortName>
        <shortName evidence="9">SAMDC</shortName>
        <ecNumber evidence="9">4.1.1.50</ecNumber>
    </recommendedName>
    <component>
        <recommendedName>
            <fullName evidence="9">S-adenosylmethionine decarboxylase beta chain</fullName>
        </recommendedName>
    </component>
    <component>
        <recommendedName>
            <fullName evidence="9">S-adenosylmethionine decarboxylase alpha chain</fullName>
        </recommendedName>
    </component>
</protein>
<comment type="PTM">
    <text evidence="9">Is synthesized initially as an inactive proenzyme. Formation of the active enzyme involves a self-maturation process in which the active site pyruvoyl group is generated from an internal serine residue via an autocatalytic post-translational modification. Two non-identical subunits are generated from the proenzyme in this reaction, and the pyruvate is formed at the N-terminus of the alpha chain, which is derived from the carboxyl end of the proenzyme. The post-translation cleavage follows an unusual pathway, termed non-hydrolytic serinolysis, in which the side chain hydroxyl group of the serine supplies its oxygen atom to form the C-terminus of the beta chain, while the remainder of the serine residue undergoes an oxidative deamination to produce ammonia and the pyruvoyl group blocking the N-terminus of the alpha chain.</text>
</comment>
<dbReference type="InterPro" id="IPR017716">
    <property type="entry name" value="S-AdoMet_deCOase_pro-enz"/>
</dbReference>
<comment type="subunit">
    <text evidence="9">Heterotetramer of two alpha and two beta chains arranged as a dimer of alpha/beta heterodimers.</text>
</comment>
<evidence type="ECO:0000256" key="1">
    <source>
        <dbReference type="ARBA" id="ARBA00022793"/>
    </source>
</evidence>
<dbReference type="RefSeq" id="WP_251777155.1">
    <property type="nucleotide sequence ID" value="NZ_JAMKFE010000003.1"/>
</dbReference>
<comment type="cofactor">
    <cofactor evidence="9">
        <name>pyruvate</name>
        <dbReference type="ChEBI" id="CHEBI:15361"/>
    </cofactor>
    <text evidence="9">Binds 1 pyruvoyl group covalently per subunit.</text>
</comment>
<feature type="modified residue" description="Pyruvic acid (Ser); by autocatalysis" evidence="9">
    <location>
        <position position="70"/>
    </location>
</feature>
<comment type="similarity">
    <text evidence="9">Belongs to the prokaryotic AdoMetDC family. Type 1 subfamily.</text>
</comment>
<evidence type="ECO:0000313" key="10">
    <source>
        <dbReference type="EMBL" id="MCM5678963.1"/>
    </source>
</evidence>
<dbReference type="NCBIfam" id="TIGR03330">
    <property type="entry name" value="SAM_DCase_Bsu"/>
    <property type="match status" value="1"/>
</dbReference>
<comment type="pathway">
    <text evidence="9">Amine and polyamine biosynthesis; S-adenosylmethioninamine biosynthesis; S-adenosylmethioninamine from S-adenosyl-L-methionine: step 1/1.</text>
</comment>
<dbReference type="PANTHER" id="PTHR33866:SF2">
    <property type="entry name" value="S-ADENOSYLMETHIONINE DECARBOXYLASE PROENZYME"/>
    <property type="match status" value="1"/>
</dbReference>
<evidence type="ECO:0000256" key="5">
    <source>
        <dbReference type="ARBA" id="ARBA00023145"/>
    </source>
</evidence>
<keyword evidence="7 9" id="KW-0704">Schiff base</keyword>
<name>A0ABT0YM58_9BURK</name>
<dbReference type="HAMAP" id="MF_00464">
    <property type="entry name" value="AdoMetDC_1"/>
    <property type="match status" value="1"/>
</dbReference>
<keyword evidence="11" id="KW-1185">Reference proteome</keyword>
<dbReference type="InterPro" id="IPR003826">
    <property type="entry name" value="AdoMetDC_fam_prok"/>
</dbReference>
<comment type="caution">
    <text evidence="10">The sequence shown here is derived from an EMBL/GenBank/DDBJ whole genome shotgun (WGS) entry which is preliminary data.</text>
</comment>
<feature type="site" description="Cleavage (non-hydrolytic); by autolysis" evidence="9">
    <location>
        <begin position="69"/>
        <end position="70"/>
    </location>
</feature>
<dbReference type="SUPFAM" id="SSF56276">
    <property type="entry name" value="S-adenosylmethionine decarboxylase"/>
    <property type="match status" value="1"/>
</dbReference>
<gene>
    <name evidence="10" type="primary">speD</name>
    <name evidence="9" type="synonym">speH</name>
    <name evidence="10" type="ORF">M8A51_05395</name>
</gene>
<evidence type="ECO:0000256" key="6">
    <source>
        <dbReference type="ARBA" id="ARBA00023239"/>
    </source>
</evidence>
<dbReference type="EMBL" id="JAMKFE010000003">
    <property type="protein sequence ID" value="MCM5678963.1"/>
    <property type="molecule type" value="Genomic_DNA"/>
</dbReference>
<keyword evidence="5 9" id="KW-0865">Zymogen</keyword>
<evidence type="ECO:0000256" key="7">
    <source>
        <dbReference type="ARBA" id="ARBA00023270"/>
    </source>
</evidence>
<keyword evidence="9" id="KW-0949">S-adenosyl-L-methionine</keyword>
<evidence type="ECO:0000256" key="4">
    <source>
        <dbReference type="ARBA" id="ARBA00023115"/>
    </source>
</evidence>
<accession>A0ABT0YM58</accession>
<keyword evidence="2 9" id="KW-0068">Autocatalytic cleavage</keyword>
<dbReference type="Gene3D" id="3.60.90.10">
    <property type="entry name" value="S-adenosylmethionine decarboxylase"/>
    <property type="match status" value="1"/>
</dbReference>
<feature type="chain" id="PRO_5044916784" description="S-adenosylmethionine decarboxylase beta chain" evidence="9">
    <location>
        <begin position="1"/>
        <end position="69"/>
    </location>
</feature>
<keyword evidence="4 9" id="KW-0620">Polyamine biosynthesis</keyword>
<keyword evidence="8 9" id="KW-0670">Pyruvate</keyword>
<dbReference type="PANTHER" id="PTHR33866">
    <property type="entry name" value="S-ADENOSYLMETHIONINE DECARBOXYLASE PROENZYME"/>
    <property type="match status" value="1"/>
</dbReference>
<keyword evidence="6 9" id="KW-0456">Lyase</keyword>
<evidence type="ECO:0000313" key="11">
    <source>
        <dbReference type="Proteomes" id="UP001165541"/>
    </source>
</evidence>
<evidence type="ECO:0000256" key="8">
    <source>
        <dbReference type="ARBA" id="ARBA00023317"/>
    </source>
</evidence>
<feature type="chain" id="PRO_5044916785" description="S-adenosylmethionine decarboxylase alpha chain" evidence="9">
    <location>
        <begin position="70"/>
        <end position="128"/>
    </location>
</feature>
<evidence type="ECO:0000256" key="3">
    <source>
        <dbReference type="ARBA" id="ARBA00023066"/>
    </source>
</evidence>
<dbReference type="Proteomes" id="UP001165541">
    <property type="component" value="Unassembled WGS sequence"/>
</dbReference>
<keyword evidence="3 9" id="KW-0745">Spermidine biosynthesis</keyword>
<reference evidence="10" key="1">
    <citation type="submission" date="2022-05" db="EMBL/GenBank/DDBJ databases">
        <title>Schlegelella sp. nov., isolated from mangrove soil.</title>
        <authorList>
            <person name="Liu Y."/>
            <person name="Ge X."/>
            <person name="Liu W."/>
        </authorList>
    </citation>
    <scope>NUCLEOTIDE SEQUENCE</scope>
    <source>
        <strain evidence="10">S2-27</strain>
    </source>
</reference>
<evidence type="ECO:0000256" key="9">
    <source>
        <dbReference type="HAMAP-Rule" id="MF_00464"/>
    </source>
</evidence>
<feature type="active site" description="Schiff-base intermediate with substrate; via pyruvic acid" evidence="9">
    <location>
        <position position="70"/>
    </location>
</feature>
<evidence type="ECO:0000256" key="2">
    <source>
        <dbReference type="ARBA" id="ARBA00022813"/>
    </source>
</evidence>
<comment type="catalytic activity">
    <reaction evidence="9">
        <text>S-adenosyl-L-methionine + H(+) = S-adenosyl 3-(methylsulfanyl)propylamine + CO2</text>
        <dbReference type="Rhea" id="RHEA:15981"/>
        <dbReference type="ChEBI" id="CHEBI:15378"/>
        <dbReference type="ChEBI" id="CHEBI:16526"/>
        <dbReference type="ChEBI" id="CHEBI:57443"/>
        <dbReference type="ChEBI" id="CHEBI:59789"/>
        <dbReference type="EC" id="4.1.1.50"/>
    </reaction>
</comment>
<comment type="function">
    <text evidence="9">Catalyzes the decarboxylation of S-adenosylmethionine to S-adenosylmethioninamine (dcAdoMet), the propylamine donor required for the synthesis of the polyamines spermine and spermidine from the diamine putrescine.</text>
</comment>
<organism evidence="10 11">
    <name type="scientific">Caldimonas mangrovi</name>
    <dbReference type="NCBI Taxonomy" id="2944811"/>
    <lineage>
        <taxon>Bacteria</taxon>
        <taxon>Pseudomonadati</taxon>
        <taxon>Pseudomonadota</taxon>
        <taxon>Betaproteobacteria</taxon>
        <taxon>Burkholderiales</taxon>
        <taxon>Sphaerotilaceae</taxon>
        <taxon>Caldimonas</taxon>
    </lineage>
</organism>
<keyword evidence="1 9" id="KW-0210">Decarboxylase</keyword>
<dbReference type="InterPro" id="IPR016067">
    <property type="entry name" value="S-AdoMet_deCO2ase_core"/>
</dbReference>
<feature type="active site" description="Proton acceptor; for processing activity" evidence="9">
    <location>
        <position position="75"/>
    </location>
</feature>
<dbReference type="Pfam" id="PF02675">
    <property type="entry name" value="AdoMet_dc"/>
    <property type="match status" value="1"/>
</dbReference>
<sequence length="128" mass="13337">MNGTGAYAPQGLHVLADLVDADPARLADAAGIEREARRAAELAGATVLRSEVHGFGPGQGVAGVVLLAESHLTFHTWPEHGYAALDAFMCGACRPQAAIDHLVRALGARSVRVQTVERGRLPAPPQIG</sequence>
<proteinExistence type="inferred from homology"/>
<dbReference type="EC" id="4.1.1.50" evidence="9"/>
<dbReference type="GO" id="GO:0004014">
    <property type="term" value="F:adenosylmethionine decarboxylase activity"/>
    <property type="evidence" value="ECO:0007669"/>
    <property type="project" value="UniProtKB-EC"/>
</dbReference>